<dbReference type="InterPro" id="IPR009056">
    <property type="entry name" value="Cyt_c-like_dom"/>
</dbReference>
<evidence type="ECO:0000256" key="4">
    <source>
        <dbReference type="ARBA" id="ARBA00022982"/>
    </source>
</evidence>
<dbReference type="PANTHER" id="PTHR33751">
    <property type="entry name" value="CBB3-TYPE CYTOCHROME C OXIDASE SUBUNIT FIXP"/>
    <property type="match status" value="1"/>
</dbReference>
<evidence type="ECO:0000256" key="5">
    <source>
        <dbReference type="ARBA" id="ARBA00023004"/>
    </source>
</evidence>
<evidence type="ECO:0000313" key="9">
    <source>
        <dbReference type="Proteomes" id="UP001447008"/>
    </source>
</evidence>
<keyword evidence="4" id="KW-0249">Electron transport</keyword>
<proteinExistence type="predicted"/>
<evidence type="ECO:0000259" key="7">
    <source>
        <dbReference type="PROSITE" id="PS51007"/>
    </source>
</evidence>
<comment type="caution">
    <text evidence="8">The sequence shown here is derived from an EMBL/GenBank/DDBJ whole genome shotgun (WGS) entry which is preliminary data.</text>
</comment>
<evidence type="ECO:0000256" key="1">
    <source>
        <dbReference type="ARBA" id="ARBA00022448"/>
    </source>
</evidence>
<dbReference type="InterPro" id="IPR036909">
    <property type="entry name" value="Cyt_c-like_dom_sf"/>
</dbReference>
<evidence type="ECO:0000313" key="8">
    <source>
        <dbReference type="EMBL" id="MEM0515501.1"/>
    </source>
</evidence>
<protein>
    <submittedName>
        <fullName evidence="8">C-type cytochrome</fullName>
    </submittedName>
</protein>
<dbReference type="PANTHER" id="PTHR33751:SF9">
    <property type="entry name" value="CYTOCHROME C4"/>
    <property type="match status" value="1"/>
</dbReference>
<dbReference type="RefSeq" id="WP_342678193.1">
    <property type="nucleotide sequence ID" value="NZ_JBCGCU010000008.1"/>
</dbReference>
<evidence type="ECO:0000256" key="6">
    <source>
        <dbReference type="PROSITE-ProRule" id="PRU00433"/>
    </source>
</evidence>
<gene>
    <name evidence="8" type="ORF">WCN91_08770</name>
</gene>
<dbReference type="Proteomes" id="UP001447008">
    <property type="component" value="Unassembled WGS sequence"/>
</dbReference>
<dbReference type="EMBL" id="JBCGCU010000008">
    <property type="protein sequence ID" value="MEM0515501.1"/>
    <property type="molecule type" value="Genomic_DNA"/>
</dbReference>
<keyword evidence="2 6" id="KW-0349">Heme</keyword>
<reference evidence="8 9" key="1">
    <citation type="submission" date="2024-03" db="EMBL/GenBank/DDBJ databases">
        <title>Pseudoalteromonas qingdaonensis sp. nov., isolated from the intestines of marine benthic organisms.</title>
        <authorList>
            <person name="Lin X."/>
            <person name="Fang S."/>
            <person name="Hu X."/>
        </authorList>
    </citation>
    <scope>NUCLEOTIDE SEQUENCE [LARGE SCALE GENOMIC DNA]</scope>
    <source>
        <strain evidence="8 9">YIC-827</strain>
    </source>
</reference>
<evidence type="ECO:0000256" key="3">
    <source>
        <dbReference type="ARBA" id="ARBA00022723"/>
    </source>
</evidence>
<dbReference type="Gene3D" id="1.10.760.10">
    <property type="entry name" value="Cytochrome c-like domain"/>
    <property type="match status" value="1"/>
</dbReference>
<sequence length="94" mass="10549">MILLLAFEVSAEPLAARCQSCHGLDGIARNANTPHLKDQHIAYLRQQLLDYRTRKRRHALMSAIAASLTEQQIDKLAKFYGQPHSQGAHTNSLK</sequence>
<feature type="domain" description="Cytochrome c" evidence="7">
    <location>
        <begin position="1"/>
        <end position="84"/>
    </location>
</feature>
<evidence type="ECO:0000256" key="2">
    <source>
        <dbReference type="ARBA" id="ARBA00022617"/>
    </source>
</evidence>
<keyword evidence="3 6" id="KW-0479">Metal-binding</keyword>
<dbReference type="Pfam" id="PF00034">
    <property type="entry name" value="Cytochrom_C"/>
    <property type="match status" value="1"/>
</dbReference>
<dbReference type="SUPFAM" id="SSF46626">
    <property type="entry name" value="Cytochrome c"/>
    <property type="match status" value="1"/>
</dbReference>
<keyword evidence="9" id="KW-1185">Reference proteome</keyword>
<dbReference type="InterPro" id="IPR050597">
    <property type="entry name" value="Cytochrome_c_Oxidase_Subunit"/>
</dbReference>
<dbReference type="PROSITE" id="PS51007">
    <property type="entry name" value="CYTC"/>
    <property type="match status" value="1"/>
</dbReference>
<keyword evidence="5 6" id="KW-0408">Iron</keyword>
<name>A0ABU9MXE2_9GAMM</name>
<accession>A0ABU9MXE2</accession>
<organism evidence="8 9">
    <name type="scientific">Pseudoalteromonas qingdaonensis</name>
    <dbReference type="NCBI Taxonomy" id="3131913"/>
    <lineage>
        <taxon>Bacteria</taxon>
        <taxon>Pseudomonadati</taxon>
        <taxon>Pseudomonadota</taxon>
        <taxon>Gammaproteobacteria</taxon>
        <taxon>Alteromonadales</taxon>
        <taxon>Pseudoalteromonadaceae</taxon>
        <taxon>Pseudoalteromonas</taxon>
    </lineage>
</organism>
<keyword evidence="1" id="KW-0813">Transport</keyword>